<name>A0A8S3GG61_9BILA</name>
<feature type="non-terminal residue" evidence="1">
    <location>
        <position position="167"/>
    </location>
</feature>
<sequence>MPNNKEGLSFTFPSSSTTSINQSMFDSQYALQNNSGSLIVSLPSVNVTCSDLSCRSFFFSSSSPSSCTDQQSVPPSSHSSTLISSSTLSSISLHSPPLISSCLSSSTSCQSPSSILSTSSSPVNPEFLCDLIVSDSDLNSEQVAQLQNLLLKYRTCFNEKTGRTSLT</sequence>
<dbReference type="Proteomes" id="UP000681967">
    <property type="component" value="Unassembled WGS sequence"/>
</dbReference>
<evidence type="ECO:0000313" key="1">
    <source>
        <dbReference type="EMBL" id="CAF5161761.1"/>
    </source>
</evidence>
<gene>
    <name evidence="1" type="ORF">BYL167_LOCUS74801</name>
</gene>
<protein>
    <submittedName>
        <fullName evidence="1">Uncharacterized protein</fullName>
    </submittedName>
</protein>
<accession>A0A8S3GG61</accession>
<proteinExistence type="predicted"/>
<dbReference type="EMBL" id="CAJOBH010266968">
    <property type="protein sequence ID" value="CAF5161761.1"/>
    <property type="molecule type" value="Genomic_DNA"/>
</dbReference>
<evidence type="ECO:0000313" key="2">
    <source>
        <dbReference type="Proteomes" id="UP000681967"/>
    </source>
</evidence>
<comment type="caution">
    <text evidence="1">The sequence shown here is derived from an EMBL/GenBank/DDBJ whole genome shotgun (WGS) entry which is preliminary data.</text>
</comment>
<reference evidence="1" key="1">
    <citation type="submission" date="2021-02" db="EMBL/GenBank/DDBJ databases">
        <authorList>
            <person name="Nowell W R."/>
        </authorList>
    </citation>
    <scope>NUCLEOTIDE SEQUENCE</scope>
</reference>
<organism evidence="1 2">
    <name type="scientific">Rotaria magnacalcarata</name>
    <dbReference type="NCBI Taxonomy" id="392030"/>
    <lineage>
        <taxon>Eukaryota</taxon>
        <taxon>Metazoa</taxon>
        <taxon>Spiralia</taxon>
        <taxon>Gnathifera</taxon>
        <taxon>Rotifera</taxon>
        <taxon>Eurotatoria</taxon>
        <taxon>Bdelloidea</taxon>
        <taxon>Philodinida</taxon>
        <taxon>Philodinidae</taxon>
        <taxon>Rotaria</taxon>
    </lineage>
</organism>
<dbReference type="AlphaFoldDB" id="A0A8S3GG61"/>